<organism evidence="2 3">
    <name type="scientific">Plectus sambesii</name>
    <dbReference type="NCBI Taxonomy" id="2011161"/>
    <lineage>
        <taxon>Eukaryota</taxon>
        <taxon>Metazoa</taxon>
        <taxon>Ecdysozoa</taxon>
        <taxon>Nematoda</taxon>
        <taxon>Chromadorea</taxon>
        <taxon>Plectida</taxon>
        <taxon>Plectina</taxon>
        <taxon>Plectoidea</taxon>
        <taxon>Plectidae</taxon>
        <taxon>Plectus</taxon>
    </lineage>
</organism>
<feature type="compositionally biased region" description="Basic and acidic residues" evidence="1">
    <location>
        <begin position="56"/>
        <end position="67"/>
    </location>
</feature>
<evidence type="ECO:0000256" key="1">
    <source>
        <dbReference type="SAM" id="MobiDB-lite"/>
    </source>
</evidence>
<dbReference type="AlphaFoldDB" id="A0A914X1W3"/>
<accession>A0A914X1W3</accession>
<feature type="compositionally biased region" description="Low complexity" evidence="1">
    <location>
        <begin position="10"/>
        <end position="24"/>
    </location>
</feature>
<proteinExistence type="predicted"/>
<dbReference type="WBParaSite" id="PSAMB.scaffold6095size10219.g27888.t1">
    <property type="protein sequence ID" value="PSAMB.scaffold6095size10219.g27888.t1"/>
    <property type="gene ID" value="PSAMB.scaffold6095size10219.g27888"/>
</dbReference>
<reference evidence="3" key="1">
    <citation type="submission" date="2022-11" db="UniProtKB">
        <authorList>
            <consortium name="WormBaseParasite"/>
        </authorList>
    </citation>
    <scope>IDENTIFICATION</scope>
</reference>
<feature type="compositionally biased region" description="Polar residues" evidence="1">
    <location>
        <begin position="25"/>
        <end position="37"/>
    </location>
</feature>
<evidence type="ECO:0000313" key="2">
    <source>
        <dbReference type="Proteomes" id="UP000887566"/>
    </source>
</evidence>
<sequence>MVQISSRGGQQPPQQQQQQQQQQQLSTPEQPLLSSHYAQPEIYTERSNQYDYNNCEVRRPEQRRDDSQQQGNGVRPQKDASDGLVNLNDMSSFIIRIPSTTISSEARQVSNERDLLATPPMLQPETILRPNEFKTTEYIQSTSVLHPTNQQPERQQMFNRHPNGMQQQQQGYHEARVTCRT</sequence>
<protein>
    <submittedName>
        <fullName evidence="3">Uncharacterized protein</fullName>
    </submittedName>
</protein>
<name>A0A914X1W3_9BILA</name>
<dbReference type="Proteomes" id="UP000887566">
    <property type="component" value="Unplaced"/>
</dbReference>
<keyword evidence="2" id="KW-1185">Reference proteome</keyword>
<evidence type="ECO:0000313" key="3">
    <source>
        <dbReference type="WBParaSite" id="PSAMB.scaffold6095size10219.g27888.t1"/>
    </source>
</evidence>
<feature type="region of interest" description="Disordered" evidence="1">
    <location>
        <begin position="1"/>
        <end position="84"/>
    </location>
</feature>